<dbReference type="Pfam" id="PF14602">
    <property type="entry name" value="Hexapep_2"/>
    <property type="match status" value="1"/>
</dbReference>
<dbReference type="Gene3D" id="3.40.50.20">
    <property type="match status" value="1"/>
</dbReference>
<feature type="binding site" evidence="3">
    <location>
        <position position="146"/>
    </location>
    <ligand>
        <name>acetyl-CoA</name>
        <dbReference type="ChEBI" id="CHEBI:57288"/>
    </ligand>
</feature>
<accession>A0A1I7H6F7</accession>
<dbReference type="RefSeq" id="WP_068836822.1">
    <property type="nucleotide sequence ID" value="NZ_BMXC01000001.1"/>
</dbReference>
<feature type="binding site" evidence="3">
    <location>
        <begin position="10"/>
        <end position="12"/>
    </location>
    <ligand>
        <name>substrate</name>
    </ligand>
</feature>
<keyword evidence="6" id="KW-1185">Reference proteome</keyword>
<dbReference type="InterPro" id="IPR011004">
    <property type="entry name" value="Trimer_LpxA-like_sf"/>
</dbReference>
<comment type="similarity">
    <text evidence="1">Belongs to the transferase hexapeptide repeat family.</text>
</comment>
<keyword evidence="5" id="KW-0012">Acyltransferase</keyword>
<proteinExistence type="inferred from homology"/>
<organism evidence="5 6">
    <name type="scientific">Pontibacter akesuensis</name>
    <dbReference type="NCBI Taxonomy" id="388950"/>
    <lineage>
        <taxon>Bacteria</taxon>
        <taxon>Pseudomonadati</taxon>
        <taxon>Bacteroidota</taxon>
        <taxon>Cytophagia</taxon>
        <taxon>Cytophagales</taxon>
        <taxon>Hymenobacteraceae</taxon>
        <taxon>Pontibacter</taxon>
    </lineage>
</organism>
<dbReference type="SUPFAM" id="SSF51161">
    <property type="entry name" value="Trimeric LpxA-like enzymes"/>
    <property type="match status" value="1"/>
</dbReference>
<dbReference type="PANTHER" id="PTHR43300:SF7">
    <property type="entry name" value="UDP-N-ACETYLBACILLOSAMINE N-ACETYLTRANSFERASE"/>
    <property type="match status" value="1"/>
</dbReference>
<dbReference type="CDD" id="cd03360">
    <property type="entry name" value="LbH_AT_putative"/>
    <property type="match status" value="1"/>
</dbReference>
<evidence type="ECO:0000256" key="3">
    <source>
        <dbReference type="PIRSR" id="PIRSR620019-2"/>
    </source>
</evidence>
<feature type="site" description="Increases basicity of active site His" evidence="2">
    <location>
        <position position="138"/>
    </location>
</feature>
<feature type="active site" description="Proton acceptor" evidence="2">
    <location>
        <position position="137"/>
    </location>
</feature>
<evidence type="ECO:0000259" key="4">
    <source>
        <dbReference type="Pfam" id="PF17836"/>
    </source>
</evidence>
<feature type="domain" description="PglD N-terminal" evidence="4">
    <location>
        <begin position="3"/>
        <end position="81"/>
    </location>
</feature>
<dbReference type="GO" id="GO:0016746">
    <property type="term" value="F:acyltransferase activity"/>
    <property type="evidence" value="ECO:0007669"/>
    <property type="project" value="UniProtKB-KW"/>
</dbReference>
<dbReference type="PANTHER" id="PTHR43300">
    <property type="entry name" value="ACETYLTRANSFERASE"/>
    <property type="match status" value="1"/>
</dbReference>
<dbReference type="InterPro" id="IPR041561">
    <property type="entry name" value="PglD_N"/>
</dbReference>
<reference evidence="6" key="1">
    <citation type="submission" date="2016-10" db="EMBL/GenBank/DDBJ databases">
        <authorList>
            <person name="Varghese N."/>
        </authorList>
    </citation>
    <scope>NUCLEOTIDE SEQUENCE [LARGE SCALE GENOMIC DNA]</scope>
    <source>
        <strain evidence="6">DSM 18820</strain>
    </source>
</reference>
<dbReference type="InterPro" id="IPR001451">
    <property type="entry name" value="Hexapep"/>
</dbReference>
<keyword evidence="5" id="KW-0808">Transferase</keyword>
<protein>
    <submittedName>
        <fullName evidence="5">Sugar O-acyltransferase, sialic acid O-acetyltransferase NeuD family</fullName>
    </submittedName>
</protein>
<dbReference type="OrthoDB" id="708224at2"/>
<dbReference type="Gene3D" id="2.160.10.10">
    <property type="entry name" value="Hexapeptide repeat proteins"/>
    <property type="match status" value="1"/>
</dbReference>
<dbReference type="Proteomes" id="UP000182491">
    <property type="component" value="Unassembled WGS sequence"/>
</dbReference>
<name>A0A1I7H6F7_9BACT</name>
<dbReference type="Pfam" id="PF17836">
    <property type="entry name" value="PglD_N"/>
    <property type="match status" value="1"/>
</dbReference>
<feature type="binding site" evidence="3">
    <location>
        <position position="70"/>
    </location>
    <ligand>
        <name>substrate</name>
    </ligand>
</feature>
<evidence type="ECO:0000313" key="6">
    <source>
        <dbReference type="Proteomes" id="UP000182491"/>
    </source>
</evidence>
<dbReference type="NCBIfam" id="TIGR03570">
    <property type="entry name" value="NeuD_NnaD"/>
    <property type="match status" value="1"/>
</dbReference>
<dbReference type="STRING" id="388950.GCA_001611675_00632"/>
<dbReference type="EMBL" id="FPCA01000001">
    <property type="protein sequence ID" value="SFU56076.1"/>
    <property type="molecule type" value="Genomic_DNA"/>
</dbReference>
<dbReference type="InterPro" id="IPR050179">
    <property type="entry name" value="Trans_hexapeptide_repeat"/>
</dbReference>
<gene>
    <name evidence="5" type="ORF">SAMN04487941_1534</name>
</gene>
<evidence type="ECO:0000256" key="2">
    <source>
        <dbReference type="PIRSR" id="PIRSR620019-1"/>
    </source>
</evidence>
<sequence length="209" mass="21439">MQRIVLIGYSGHAFVIADTVKMLGGEIVGYCDKVEAKCNPFNLVYLGDEQEATTLSKLAALEASFIVSIGNNSARRNLTKHLTEQGMHSISVIHPTASVSKLSTVGNGSFISGGAIVNPMASIGMGAIINTSAVVEHECLVGDYAHIAPGAVLAGNVSVGEGSFIGANAVVKQGTSIGKNVIIGAGAVVVKDVPDNLILVGNPAVELKK</sequence>
<dbReference type="AlphaFoldDB" id="A0A1I7H6F7"/>
<dbReference type="InterPro" id="IPR020019">
    <property type="entry name" value="AcTrfase_PglD-like"/>
</dbReference>
<evidence type="ECO:0000313" key="5">
    <source>
        <dbReference type="EMBL" id="SFU56076.1"/>
    </source>
</evidence>
<evidence type="ECO:0000256" key="1">
    <source>
        <dbReference type="ARBA" id="ARBA00007274"/>
    </source>
</evidence>